<evidence type="ECO:0000313" key="2">
    <source>
        <dbReference type="EMBL" id="AOM79526.1"/>
    </source>
</evidence>
<dbReference type="AlphaFoldDB" id="A0A1D7QLH1"/>
<name>A0A1D7QLH1_9SPHI</name>
<dbReference type="Proteomes" id="UP000094313">
    <property type="component" value="Chromosome"/>
</dbReference>
<accession>A0A1D7QLH1</accession>
<dbReference type="RefSeq" id="WP_069381188.1">
    <property type="nucleotide sequence ID" value="NZ_CP017141.1"/>
</dbReference>
<evidence type="ECO:0000313" key="3">
    <source>
        <dbReference type="Proteomes" id="UP000094313"/>
    </source>
</evidence>
<dbReference type="KEGG" id="psty:BFS30_21620"/>
<feature type="signal peptide" evidence="1">
    <location>
        <begin position="1"/>
        <end position="18"/>
    </location>
</feature>
<keyword evidence="3" id="KW-1185">Reference proteome</keyword>
<keyword evidence="1" id="KW-0732">Signal</keyword>
<dbReference type="OrthoDB" id="663842at2"/>
<dbReference type="EMBL" id="CP017141">
    <property type="protein sequence ID" value="AOM79526.1"/>
    <property type="molecule type" value="Genomic_DNA"/>
</dbReference>
<proteinExistence type="predicted"/>
<feature type="chain" id="PRO_5009098826" evidence="1">
    <location>
        <begin position="19"/>
        <end position="167"/>
    </location>
</feature>
<gene>
    <name evidence="2" type="ORF">BFS30_21620</name>
</gene>
<organism evidence="2 3">
    <name type="scientific">Pedobacter steynii</name>
    <dbReference type="NCBI Taxonomy" id="430522"/>
    <lineage>
        <taxon>Bacteria</taxon>
        <taxon>Pseudomonadati</taxon>
        <taxon>Bacteroidota</taxon>
        <taxon>Sphingobacteriia</taxon>
        <taxon>Sphingobacteriales</taxon>
        <taxon>Sphingobacteriaceae</taxon>
        <taxon>Pedobacter</taxon>
    </lineage>
</organism>
<sequence length="167" mass="19119">MKIAALFLLLLFATKAYPAEPELREVKRLFEAAVHSKASADQLLNLLSAVGPDSPPLLICYKGAAEMMRCRYGLNPVNKFRRFKKGKNLIEEAVKKEPDHPEIRFLRFAIQTNIPAFLHYNDDITKDKKYLLSRVKTIKDKKLKESILKYLTTSDYCSAEEKKGLTI</sequence>
<reference evidence="2 3" key="1">
    <citation type="submission" date="2016-08" db="EMBL/GenBank/DDBJ databases">
        <authorList>
            <person name="Seilhamer J.J."/>
        </authorList>
    </citation>
    <scope>NUCLEOTIDE SEQUENCE [LARGE SCALE GENOMIC DNA]</scope>
    <source>
        <strain evidence="2 3">DX4</strain>
    </source>
</reference>
<protein>
    <submittedName>
        <fullName evidence="2">Uncharacterized protein</fullName>
    </submittedName>
</protein>
<evidence type="ECO:0000256" key="1">
    <source>
        <dbReference type="SAM" id="SignalP"/>
    </source>
</evidence>